<dbReference type="EMBL" id="JANDWZ010000038">
    <property type="protein sequence ID" value="MCP9565523.1"/>
    <property type="molecule type" value="Genomic_DNA"/>
</dbReference>
<dbReference type="Pfam" id="PF12099">
    <property type="entry name" value="DUF3575"/>
    <property type="match status" value="1"/>
</dbReference>
<feature type="signal peptide" evidence="1">
    <location>
        <begin position="1"/>
        <end position="19"/>
    </location>
</feature>
<protein>
    <submittedName>
        <fullName evidence="2">DUF3575 domain-containing protein</fullName>
    </submittedName>
</protein>
<dbReference type="AlphaFoldDB" id="A0AAW5IKL7"/>
<accession>A0AAW5IKL7</accession>
<feature type="chain" id="PRO_5043330451" evidence="1">
    <location>
        <begin position="20"/>
        <end position="446"/>
    </location>
</feature>
<dbReference type="InterPro" id="IPR021958">
    <property type="entry name" value="DUF3575"/>
</dbReference>
<comment type="caution">
    <text evidence="2">The sequence shown here is derived from an EMBL/GenBank/DDBJ whole genome shotgun (WGS) entry which is preliminary data.</text>
</comment>
<organism evidence="2 3">
    <name type="scientific">Segatella copri</name>
    <dbReference type="NCBI Taxonomy" id="165179"/>
    <lineage>
        <taxon>Bacteria</taxon>
        <taxon>Pseudomonadati</taxon>
        <taxon>Bacteroidota</taxon>
        <taxon>Bacteroidia</taxon>
        <taxon>Bacteroidales</taxon>
        <taxon>Prevotellaceae</taxon>
        <taxon>Segatella</taxon>
    </lineage>
</organism>
<evidence type="ECO:0000256" key="1">
    <source>
        <dbReference type="SAM" id="SignalP"/>
    </source>
</evidence>
<proteinExistence type="predicted"/>
<keyword evidence="1" id="KW-0732">Signal</keyword>
<evidence type="ECO:0000313" key="2">
    <source>
        <dbReference type="EMBL" id="MCP9565523.1"/>
    </source>
</evidence>
<reference evidence="2" key="1">
    <citation type="submission" date="2022-07" db="EMBL/GenBank/DDBJ databases">
        <title>Prevotella copri.</title>
        <authorList>
            <person name="Yang C."/>
        </authorList>
    </citation>
    <scope>NUCLEOTIDE SEQUENCE</scope>
    <source>
        <strain evidence="2">HF2107</strain>
    </source>
</reference>
<sequence length="446" mass="49636">MVKKIVMVMLLPTTIMANAYAGTVGDSLRTTVYYRPGYSLLDLSYMNNAASLERLKEGIRGMEGNPNIVLQRIKILSGASPEGATSLNKRLARRRGERLRDYLREKLILPDSIFVLSSLGEDWQGLAQELAKADVPWKDKALNIIENTPVWIVKNGKVVDGRKRRLQNLNGGKAWNYMLANHFETLRSGTVVVCEIRHIQPTDQSAVNPSDTLSSLASQQGSEVDSLSSLTHRQGSEADSLYHSNIGTSGSGQEGFFDETTVETVLGNRYYALKTNLLYDALLVPNIGIETSIGRGWTLGASGMLAWWSKDASHKYWRIYGGEMEVRKYLGRKAKEKPMQGHHISLYGQFLTYDIENGGTGHQSKKTYGAGMEYGYSLPIGRRLNLDFGLGVGYIKSHYKTYEPKDGCYVYEATRNRTWIGPTRGEVSLVWLLGNGNTNSKKGGKK</sequence>
<evidence type="ECO:0000313" key="3">
    <source>
        <dbReference type="Proteomes" id="UP001205531"/>
    </source>
</evidence>
<dbReference type="Proteomes" id="UP001205531">
    <property type="component" value="Unassembled WGS sequence"/>
</dbReference>
<name>A0AAW5IKL7_9BACT</name>
<gene>
    <name evidence="2" type="ORF">NNC64_13360</name>
</gene>
<dbReference type="RefSeq" id="WP_254953713.1">
    <property type="nucleotide sequence ID" value="NZ_JANDWY010000035.1"/>
</dbReference>